<name>A0ABV5B0E0_9BACL</name>
<keyword evidence="1 3" id="KW-0238">DNA-binding</keyword>
<dbReference type="Pfam" id="PF12834">
    <property type="entry name" value="Phage_int_SAM_2"/>
    <property type="match status" value="1"/>
</dbReference>
<dbReference type="RefSeq" id="WP_375358211.1">
    <property type="nucleotide sequence ID" value="NZ_JBHHMI010000048.1"/>
</dbReference>
<evidence type="ECO:0000313" key="6">
    <source>
        <dbReference type="Proteomes" id="UP001580346"/>
    </source>
</evidence>
<proteinExistence type="predicted"/>
<dbReference type="PROSITE" id="PS51900">
    <property type="entry name" value="CB"/>
    <property type="match status" value="1"/>
</dbReference>
<comment type="caution">
    <text evidence="5">The sequence shown here is derived from an EMBL/GenBank/DDBJ whole genome shotgun (WGS) entry which is preliminary data.</text>
</comment>
<dbReference type="Gene3D" id="1.10.150.130">
    <property type="match status" value="1"/>
</dbReference>
<evidence type="ECO:0000256" key="3">
    <source>
        <dbReference type="PROSITE-ProRule" id="PRU01248"/>
    </source>
</evidence>
<dbReference type="EMBL" id="JBHHMI010000048">
    <property type="protein sequence ID" value="MFB5269941.1"/>
    <property type="molecule type" value="Genomic_DNA"/>
</dbReference>
<sequence length="310" mass="35703">MGETTVEVQVEKIFKHTRQGSFGTRARYKDSCLMFVRFCSENFKLQNIRNLHDKHLAAFIQERQKAGIGAKTIKNDLTALRYLHDQVQKPRYSLSDNKQLQEQFGVKLEKTTQVNGDRSWTDSEYKEMLRIAEELKQQDIADCLKLARTMGLRVTEAAAVSRAQAEYALRTGVYQVKGEAKNGKHREVALSAEGRAIFERRLKHTDRGRRLFIGQGEKTHKVVNRMQKFVQNHRDKVITGEGLANRVDKRDGSARELTFHGLRYSYVQERMDQELAKGYSRDVAALKVSREVGHERIDVIKIYEGGKQKS</sequence>
<evidence type="ECO:0000256" key="1">
    <source>
        <dbReference type="ARBA" id="ARBA00023125"/>
    </source>
</evidence>
<dbReference type="InterPro" id="IPR024457">
    <property type="entry name" value="Putative_integrase_N"/>
</dbReference>
<evidence type="ECO:0000313" key="5">
    <source>
        <dbReference type="EMBL" id="MFB5269941.1"/>
    </source>
</evidence>
<gene>
    <name evidence="5" type="ORF">ACE41H_24600</name>
</gene>
<dbReference type="InterPro" id="IPR044068">
    <property type="entry name" value="CB"/>
</dbReference>
<reference evidence="5 6" key="1">
    <citation type="submission" date="2024-09" db="EMBL/GenBank/DDBJ databases">
        <title>Paenibacillus zeirhizospherea sp. nov., isolated from surface of the maize (Zea mays) roots in a horticulture field, Hungary.</title>
        <authorList>
            <person name="Marton D."/>
            <person name="Farkas M."/>
            <person name="Bedics A."/>
            <person name="Toth E."/>
            <person name="Tancsics A."/>
            <person name="Boka K."/>
            <person name="Maroti G."/>
            <person name="Kriszt B."/>
            <person name="Cserhati M."/>
        </authorList>
    </citation>
    <scope>NUCLEOTIDE SEQUENCE [LARGE SCALE GENOMIC DNA]</scope>
    <source>
        <strain evidence="5 6">KCTC 33519</strain>
    </source>
</reference>
<evidence type="ECO:0000256" key="2">
    <source>
        <dbReference type="ARBA" id="ARBA00023172"/>
    </source>
</evidence>
<dbReference type="InterPro" id="IPR010998">
    <property type="entry name" value="Integrase_recombinase_N"/>
</dbReference>
<feature type="domain" description="Core-binding (CB)" evidence="4">
    <location>
        <begin position="4"/>
        <end position="88"/>
    </location>
</feature>
<evidence type="ECO:0000259" key="4">
    <source>
        <dbReference type="PROSITE" id="PS51900"/>
    </source>
</evidence>
<keyword evidence="6" id="KW-1185">Reference proteome</keyword>
<dbReference type="Proteomes" id="UP001580346">
    <property type="component" value="Unassembled WGS sequence"/>
</dbReference>
<dbReference type="InterPro" id="IPR013762">
    <property type="entry name" value="Integrase-like_cat_sf"/>
</dbReference>
<keyword evidence="2" id="KW-0233">DNA recombination</keyword>
<protein>
    <submittedName>
        <fullName evidence="5">Phage integrase N-terminal domain-containing protein</fullName>
    </submittedName>
</protein>
<organism evidence="5 6">
    <name type="scientific">Paenibacillus enshidis</name>
    <dbReference type="NCBI Taxonomy" id="1458439"/>
    <lineage>
        <taxon>Bacteria</taxon>
        <taxon>Bacillati</taxon>
        <taxon>Bacillota</taxon>
        <taxon>Bacilli</taxon>
        <taxon>Bacillales</taxon>
        <taxon>Paenibacillaceae</taxon>
        <taxon>Paenibacillus</taxon>
    </lineage>
</organism>
<dbReference type="InterPro" id="IPR011010">
    <property type="entry name" value="DNA_brk_join_enz"/>
</dbReference>
<dbReference type="Gene3D" id="1.10.443.10">
    <property type="entry name" value="Intergrase catalytic core"/>
    <property type="match status" value="1"/>
</dbReference>
<dbReference type="SUPFAM" id="SSF56349">
    <property type="entry name" value="DNA breaking-rejoining enzymes"/>
    <property type="match status" value="1"/>
</dbReference>
<accession>A0ABV5B0E0</accession>